<accession>A0AC61Y8Y0</accession>
<keyword evidence="2" id="KW-1185">Reference proteome</keyword>
<proteinExistence type="predicted"/>
<organism evidence="1 2">
    <name type="scientific">Mesonia oceanica</name>
    <dbReference type="NCBI Taxonomy" id="2687242"/>
    <lineage>
        <taxon>Bacteria</taxon>
        <taxon>Pseudomonadati</taxon>
        <taxon>Bacteroidota</taxon>
        <taxon>Flavobacteriia</taxon>
        <taxon>Flavobacteriales</taxon>
        <taxon>Flavobacteriaceae</taxon>
        <taxon>Mesonia</taxon>
    </lineage>
</organism>
<dbReference type="Proteomes" id="UP000356253">
    <property type="component" value="Unassembled WGS sequence"/>
</dbReference>
<protein>
    <submittedName>
        <fullName evidence="1">Uncharacterized protein</fullName>
    </submittedName>
</protein>
<dbReference type="EMBL" id="CABVMM010000008">
    <property type="protein sequence ID" value="VVV00961.1"/>
    <property type="molecule type" value="Genomic_DNA"/>
</dbReference>
<evidence type="ECO:0000313" key="2">
    <source>
        <dbReference type="Proteomes" id="UP000356253"/>
    </source>
</evidence>
<evidence type="ECO:0000313" key="1">
    <source>
        <dbReference type="EMBL" id="VVV00961.1"/>
    </source>
</evidence>
<name>A0AC61Y8Y0_9FLAO</name>
<comment type="caution">
    <text evidence="1">The sequence shown here is derived from an EMBL/GenBank/DDBJ whole genome shotgun (WGS) entry which is preliminary data.</text>
</comment>
<gene>
    <name evidence="1" type="ORF">FVB9532_02237</name>
</gene>
<reference evidence="1" key="1">
    <citation type="submission" date="2019-09" db="EMBL/GenBank/DDBJ databases">
        <authorList>
            <person name="Rodrigo-Torres L."/>
            <person name="Arahal R. D."/>
            <person name="Lucena T."/>
        </authorList>
    </citation>
    <scope>NUCLEOTIDE SEQUENCE</scope>
    <source>
        <strain evidence="1">ISS653</strain>
    </source>
</reference>
<sequence length="59" mass="6738">MRLQKTLNKDVFSGLTEVFQSKGYKALILQDLANATGLKKARLYHLFPRGKKEMEKAVL</sequence>